<dbReference type="InterPro" id="IPR006664">
    <property type="entry name" value="OMP_bac"/>
</dbReference>
<dbReference type="PANTHER" id="PTHR30329">
    <property type="entry name" value="STATOR ELEMENT OF FLAGELLAR MOTOR COMPLEX"/>
    <property type="match status" value="1"/>
</dbReference>
<organism evidence="9 10">
    <name type="scientific">Paraflavitalea soli</name>
    <dbReference type="NCBI Taxonomy" id="2315862"/>
    <lineage>
        <taxon>Bacteria</taxon>
        <taxon>Pseudomonadati</taxon>
        <taxon>Bacteroidota</taxon>
        <taxon>Chitinophagia</taxon>
        <taxon>Chitinophagales</taxon>
        <taxon>Chitinophagaceae</taxon>
        <taxon>Paraflavitalea</taxon>
    </lineage>
</organism>
<dbReference type="Gene3D" id="3.30.1330.60">
    <property type="entry name" value="OmpA-like domain"/>
    <property type="match status" value="1"/>
</dbReference>
<evidence type="ECO:0000256" key="7">
    <source>
        <dbReference type="SAM" id="SignalP"/>
    </source>
</evidence>
<dbReference type="OrthoDB" id="1522982at2"/>
<dbReference type="InterPro" id="IPR036737">
    <property type="entry name" value="OmpA-like_sf"/>
</dbReference>
<feature type="region of interest" description="Disordered" evidence="6">
    <location>
        <begin position="449"/>
        <end position="480"/>
    </location>
</feature>
<dbReference type="AlphaFoldDB" id="A0A3B7MN06"/>
<dbReference type="GO" id="GO:0009279">
    <property type="term" value="C:cell outer membrane"/>
    <property type="evidence" value="ECO:0007669"/>
    <property type="project" value="UniProtKB-SubCell"/>
</dbReference>
<dbReference type="PRINTS" id="PR01021">
    <property type="entry name" value="OMPADOMAIN"/>
</dbReference>
<feature type="region of interest" description="Disordered" evidence="6">
    <location>
        <begin position="295"/>
        <end position="341"/>
    </location>
</feature>
<dbReference type="Pfam" id="PF02412">
    <property type="entry name" value="TSP_3"/>
    <property type="match status" value="4"/>
</dbReference>
<dbReference type="GO" id="GO:0005509">
    <property type="term" value="F:calcium ion binding"/>
    <property type="evidence" value="ECO:0007669"/>
    <property type="project" value="InterPro"/>
</dbReference>
<reference evidence="9 10" key="1">
    <citation type="submission" date="2018-09" db="EMBL/GenBank/DDBJ databases">
        <title>Genome sequencing of strain 6GH32-13.</title>
        <authorList>
            <person name="Weon H.-Y."/>
            <person name="Heo J."/>
            <person name="Kwon S.-W."/>
        </authorList>
    </citation>
    <scope>NUCLEOTIDE SEQUENCE [LARGE SCALE GENOMIC DNA]</scope>
    <source>
        <strain evidence="9 10">5GH32-13</strain>
    </source>
</reference>
<gene>
    <name evidence="9" type="ORF">D3H65_12430</name>
</gene>
<evidence type="ECO:0000256" key="3">
    <source>
        <dbReference type="ARBA" id="ARBA00023136"/>
    </source>
</evidence>
<feature type="chain" id="PRO_5017681547" description="OmpA-like domain-containing protein" evidence="7">
    <location>
        <begin position="20"/>
        <end position="480"/>
    </location>
</feature>
<dbReference type="Pfam" id="PF00691">
    <property type="entry name" value="OmpA"/>
    <property type="match status" value="1"/>
</dbReference>
<dbReference type="InterPro" id="IPR050330">
    <property type="entry name" value="Bact_OuterMem_StrucFunc"/>
</dbReference>
<evidence type="ECO:0000313" key="9">
    <source>
        <dbReference type="EMBL" id="AXY74739.1"/>
    </source>
</evidence>
<dbReference type="Proteomes" id="UP000263900">
    <property type="component" value="Chromosome"/>
</dbReference>
<feature type="signal peptide" evidence="7">
    <location>
        <begin position="1"/>
        <end position="19"/>
    </location>
</feature>
<dbReference type="InterPro" id="IPR028974">
    <property type="entry name" value="TSP_type-3_rpt"/>
</dbReference>
<dbReference type="InterPro" id="IPR025665">
    <property type="entry name" value="Beta-barrel_OMP_2"/>
</dbReference>
<sequence length="480" mass="51824">MKKLFTLLSFLVIVSSGFAQLRLAVLAGPHSASIDEKNSIPGWDAKVKPFYTSRGGFNAGFLAEIPLNRTGNLALQPGFFYMSKGRKFQQAFDTSVVHTDTLSLKSNFFLNYIDIPINLTYKMPLGKKGKFFVSAGPYISFFYNGKTKSELLVAPTDTTLKFSKAEDDIEVGKGKNKAKTFDFGINGRAGFELGNVILSGFYSQGLSNFFEADYDGTFKHKVIGASIGFWLSKAKPPAPPKPRDKDKDGIPDDQDACPTLPGTALTNGCPDKDGDGIADHVDKCPEIPGVAAYKGCPIPDTDKDGVNDKEDKCPTEAGPASNNGCPLPKPEPDTDGDGVIDKEDKCPTEAGPRANNGCPVIRQEAIEKVNYAARNILFQKGSENLAGSSHTALLDVIAILQKNPALHLTIDGYTDNSGQAAKNLQLSQKRADMVKKYLTDRGIAADRLKATGNGSAKPIADNSTEEGRTKNRRVELKLVE</sequence>
<evidence type="ECO:0000256" key="2">
    <source>
        <dbReference type="ARBA" id="ARBA00022729"/>
    </source>
</evidence>
<keyword evidence="4" id="KW-0998">Cell outer membrane</keyword>
<dbReference type="EMBL" id="CP032157">
    <property type="protein sequence ID" value="AXY74739.1"/>
    <property type="molecule type" value="Genomic_DNA"/>
</dbReference>
<evidence type="ECO:0000313" key="10">
    <source>
        <dbReference type="Proteomes" id="UP000263900"/>
    </source>
</evidence>
<dbReference type="SUPFAM" id="SSF103647">
    <property type="entry name" value="TSP type-3 repeat"/>
    <property type="match status" value="1"/>
</dbReference>
<dbReference type="RefSeq" id="WP_119050622.1">
    <property type="nucleotide sequence ID" value="NZ_CP032157.1"/>
</dbReference>
<name>A0A3B7MN06_9BACT</name>
<evidence type="ECO:0000256" key="1">
    <source>
        <dbReference type="ARBA" id="ARBA00004442"/>
    </source>
</evidence>
<feature type="compositionally biased region" description="Basic and acidic residues" evidence="6">
    <location>
        <begin position="300"/>
        <end position="314"/>
    </location>
</feature>
<dbReference type="InterPro" id="IPR006665">
    <property type="entry name" value="OmpA-like"/>
</dbReference>
<dbReference type="KEGG" id="pseg:D3H65_12430"/>
<evidence type="ECO:0000256" key="4">
    <source>
        <dbReference type="ARBA" id="ARBA00023237"/>
    </source>
</evidence>
<dbReference type="PANTHER" id="PTHR30329:SF21">
    <property type="entry name" value="LIPOPROTEIN YIAD-RELATED"/>
    <property type="match status" value="1"/>
</dbReference>
<keyword evidence="2 7" id="KW-0732">Signal</keyword>
<proteinExistence type="predicted"/>
<dbReference type="PROSITE" id="PS51123">
    <property type="entry name" value="OMPA_2"/>
    <property type="match status" value="1"/>
</dbReference>
<keyword evidence="10" id="KW-1185">Reference proteome</keyword>
<dbReference type="Gene3D" id="4.10.1080.10">
    <property type="entry name" value="TSP type-3 repeat"/>
    <property type="match status" value="1"/>
</dbReference>
<feature type="compositionally biased region" description="Basic and acidic residues" evidence="6">
    <location>
        <begin position="241"/>
        <end position="250"/>
    </location>
</feature>
<evidence type="ECO:0000256" key="5">
    <source>
        <dbReference type="PROSITE-ProRule" id="PRU00473"/>
    </source>
</evidence>
<protein>
    <recommendedName>
        <fullName evidence="8">OmpA-like domain-containing protein</fullName>
    </recommendedName>
</protein>
<comment type="subcellular location">
    <subcellularLocation>
        <location evidence="1">Cell outer membrane</location>
    </subcellularLocation>
</comment>
<dbReference type="Pfam" id="PF13568">
    <property type="entry name" value="OMP_b-brl_2"/>
    <property type="match status" value="1"/>
</dbReference>
<evidence type="ECO:0000256" key="6">
    <source>
        <dbReference type="SAM" id="MobiDB-lite"/>
    </source>
</evidence>
<dbReference type="SUPFAM" id="SSF103088">
    <property type="entry name" value="OmpA-like"/>
    <property type="match status" value="1"/>
</dbReference>
<feature type="region of interest" description="Disordered" evidence="6">
    <location>
        <begin position="233"/>
        <end position="271"/>
    </location>
</feature>
<dbReference type="InterPro" id="IPR003367">
    <property type="entry name" value="Thrombospondin_3-like_rpt"/>
</dbReference>
<dbReference type="CDD" id="cd07185">
    <property type="entry name" value="OmpA_C-like"/>
    <property type="match status" value="1"/>
</dbReference>
<dbReference type="GO" id="GO:0007155">
    <property type="term" value="P:cell adhesion"/>
    <property type="evidence" value="ECO:0007669"/>
    <property type="project" value="InterPro"/>
</dbReference>
<keyword evidence="3 5" id="KW-0472">Membrane</keyword>
<feature type="domain" description="OmpA-like" evidence="8">
    <location>
        <begin position="365"/>
        <end position="480"/>
    </location>
</feature>
<evidence type="ECO:0000259" key="8">
    <source>
        <dbReference type="PROSITE" id="PS51123"/>
    </source>
</evidence>
<feature type="compositionally biased region" description="Basic and acidic residues" evidence="6">
    <location>
        <begin position="465"/>
        <end position="480"/>
    </location>
</feature>
<accession>A0A3B7MN06</accession>